<organism evidence="4 5">
    <name type="scientific">Paraburkholderia tropica</name>
    <dbReference type="NCBI Taxonomy" id="92647"/>
    <lineage>
        <taxon>Bacteria</taxon>
        <taxon>Pseudomonadati</taxon>
        <taxon>Pseudomonadota</taxon>
        <taxon>Betaproteobacteria</taxon>
        <taxon>Burkholderiales</taxon>
        <taxon>Burkholderiaceae</taxon>
        <taxon>Paraburkholderia</taxon>
    </lineage>
</organism>
<feature type="domain" description="Gamma-butyrobetaine hydroxylase-like N-terminal" evidence="3">
    <location>
        <begin position="6"/>
        <end position="86"/>
    </location>
</feature>
<comment type="caution">
    <text evidence="4">The sequence shown here is derived from an EMBL/GenBank/DDBJ whole genome shotgun (WGS) entry which is preliminary data.</text>
</comment>
<keyword evidence="1" id="KW-0479">Metal-binding</keyword>
<proteinExistence type="predicted"/>
<dbReference type="PANTHER" id="PTHR35303:SF8">
    <property type="entry name" value="GAMMA-BUTYROBETAINE HYDROXYLASE-LIKE N-TERMINAL DOMAIN-CONTAINING PROTEIN"/>
    <property type="match status" value="1"/>
</dbReference>
<dbReference type="InterPro" id="IPR038492">
    <property type="entry name" value="GBBH-like_N_sf"/>
</dbReference>
<dbReference type="EMBL" id="FNZM01000022">
    <property type="protein sequence ID" value="SEK12562.1"/>
    <property type="molecule type" value="Genomic_DNA"/>
</dbReference>
<evidence type="ECO:0000256" key="1">
    <source>
        <dbReference type="ARBA" id="ARBA00022723"/>
    </source>
</evidence>
<evidence type="ECO:0000313" key="4">
    <source>
        <dbReference type="EMBL" id="SEK12562.1"/>
    </source>
</evidence>
<evidence type="ECO:0000259" key="3">
    <source>
        <dbReference type="Pfam" id="PF06155"/>
    </source>
</evidence>
<evidence type="ECO:0000256" key="2">
    <source>
        <dbReference type="ARBA" id="ARBA00023004"/>
    </source>
</evidence>
<dbReference type="RefSeq" id="WP_074986921.1">
    <property type="nucleotide sequence ID" value="NZ_CADFGN010000001.1"/>
</dbReference>
<reference evidence="4 5" key="1">
    <citation type="submission" date="2016-10" db="EMBL/GenBank/DDBJ databases">
        <authorList>
            <person name="Varghese N."/>
            <person name="Submissions S."/>
        </authorList>
    </citation>
    <scope>NUCLEOTIDE SEQUENCE [LARGE SCALE GENOMIC DNA]</scope>
    <source>
        <strain evidence="4 5">LMG 22274</strain>
    </source>
</reference>
<dbReference type="AlphaFoldDB" id="A0AAQ1JXJ5"/>
<accession>A0AAQ1JXJ5</accession>
<dbReference type="Pfam" id="PF06155">
    <property type="entry name" value="GBBH-like_N"/>
    <property type="match status" value="1"/>
</dbReference>
<protein>
    <submittedName>
        <fullName evidence="4">DUF971 family protein</fullName>
    </submittedName>
</protein>
<dbReference type="Proteomes" id="UP000183529">
    <property type="component" value="Unassembled WGS sequence"/>
</dbReference>
<dbReference type="InterPro" id="IPR010376">
    <property type="entry name" value="GBBH-like_N"/>
</dbReference>
<gene>
    <name evidence="4" type="ORF">SAMN05216550_12257</name>
</gene>
<name>A0AAQ1JXJ5_9BURK</name>
<dbReference type="GO" id="GO:0046872">
    <property type="term" value="F:metal ion binding"/>
    <property type="evidence" value="ECO:0007669"/>
    <property type="project" value="UniProtKB-KW"/>
</dbReference>
<dbReference type="Gene3D" id="3.30.2020.30">
    <property type="match status" value="1"/>
</dbReference>
<dbReference type="GeneID" id="61306390"/>
<evidence type="ECO:0000313" key="5">
    <source>
        <dbReference type="Proteomes" id="UP000183529"/>
    </source>
</evidence>
<dbReference type="PANTHER" id="PTHR35303">
    <property type="entry name" value="OS02G0197800 PROTEIN"/>
    <property type="match status" value="1"/>
</dbReference>
<keyword evidence="2" id="KW-0408">Iron</keyword>
<sequence>MNAPVELRQARDALSLVWPNGDVQRIAHAALRRACPCSACRSTRLAGGVIDVADDVTVRDIAPMGYGVQLVFSDGHDRGIFPWPWFEAFSANG</sequence>